<reference evidence="2 3" key="1">
    <citation type="journal article" date="2019" name="Nat. Ecol. Evol.">
        <title>Megaphylogeny resolves global patterns of mushroom evolution.</title>
        <authorList>
            <person name="Varga T."/>
            <person name="Krizsan K."/>
            <person name="Foldi C."/>
            <person name="Dima B."/>
            <person name="Sanchez-Garcia M."/>
            <person name="Sanchez-Ramirez S."/>
            <person name="Szollosi G.J."/>
            <person name="Szarkandi J.G."/>
            <person name="Papp V."/>
            <person name="Albert L."/>
            <person name="Andreopoulos W."/>
            <person name="Angelini C."/>
            <person name="Antonin V."/>
            <person name="Barry K.W."/>
            <person name="Bougher N.L."/>
            <person name="Buchanan P."/>
            <person name="Buyck B."/>
            <person name="Bense V."/>
            <person name="Catcheside P."/>
            <person name="Chovatia M."/>
            <person name="Cooper J."/>
            <person name="Damon W."/>
            <person name="Desjardin D."/>
            <person name="Finy P."/>
            <person name="Geml J."/>
            <person name="Haridas S."/>
            <person name="Hughes K."/>
            <person name="Justo A."/>
            <person name="Karasinski D."/>
            <person name="Kautmanova I."/>
            <person name="Kiss B."/>
            <person name="Kocsube S."/>
            <person name="Kotiranta H."/>
            <person name="LaButti K.M."/>
            <person name="Lechner B.E."/>
            <person name="Liimatainen K."/>
            <person name="Lipzen A."/>
            <person name="Lukacs Z."/>
            <person name="Mihaltcheva S."/>
            <person name="Morgado L.N."/>
            <person name="Niskanen T."/>
            <person name="Noordeloos M.E."/>
            <person name="Ohm R.A."/>
            <person name="Ortiz-Santana B."/>
            <person name="Ovrebo C."/>
            <person name="Racz N."/>
            <person name="Riley R."/>
            <person name="Savchenko A."/>
            <person name="Shiryaev A."/>
            <person name="Soop K."/>
            <person name="Spirin V."/>
            <person name="Szebenyi C."/>
            <person name="Tomsovsky M."/>
            <person name="Tulloss R.E."/>
            <person name="Uehling J."/>
            <person name="Grigoriev I.V."/>
            <person name="Vagvolgyi C."/>
            <person name="Papp T."/>
            <person name="Martin F.M."/>
            <person name="Miettinen O."/>
            <person name="Hibbett D.S."/>
            <person name="Nagy L.G."/>
        </authorList>
    </citation>
    <scope>NUCLEOTIDE SEQUENCE [LARGE SCALE GENOMIC DNA]</scope>
    <source>
        <strain evidence="2 3">CBS 962.96</strain>
    </source>
</reference>
<gene>
    <name evidence="2" type="ORF">K435DRAFT_872554</name>
</gene>
<sequence>MSDQPQNPVAAGNSKSKKTASKKTKKKANASSSSDPSSTPVDDPAPKKKKQKKKKSEDSSQATPVSPDTVPKSARTGKKPNGRPSIFSTSQRDFLLKRVDEYCALKSNADFSKFWTSIFGSFFSEYPDVASKTIKDSAGVESVELGSLGITDADIKGVSIIQF</sequence>
<feature type="compositionally biased region" description="Low complexity" evidence="1">
    <location>
        <begin position="29"/>
        <end position="42"/>
    </location>
</feature>
<proteinExistence type="predicted"/>
<dbReference type="AlphaFoldDB" id="A0A4S8L1E8"/>
<feature type="region of interest" description="Disordered" evidence="1">
    <location>
        <begin position="1"/>
        <end position="90"/>
    </location>
</feature>
<dbReference type="EMBL" id="ML179749">
    <property type="protein sequence ID" value="THU82216.1"/>
    <property type="molecule type" value="Genomic_DNA"/>
</dbReference>
<evidence type="ECO:0000256" key="1">
    <source>
        <dbReference type="SAM" id="MobiDB-lite"/>
    </source>
</evidence>
<organism evidence="2 3">
    <name type="scientific">Dendrothele bispora (strain CBS 962.96)</name>
    <dbReference type="NCBI Taxonomy" id="1314807"/>
    <lineage>
        <taxon>Eukaryota</taxon>
        <taxon>Fungi</taxon>
        <taxon>Dikarya</taxon>
        <taxon>Basidiomycota</taxon>
        <taxon>Agaricomycotina</taxon>
        <taxon>Agaricomycetes</taxon>
        <taxon>Agaricomycetidae</taxon>
        <taxon>Agaricales</taxon>
        <taxon>Agaricales incertae sedis</taxon>
        <taxon>Dendrothele</taxon>
    </lineage>
</organism>
<evidence type="ECO:0000313" key="2">
    <source>
        <dbReference type="EMBL" id="THU82216.1"/>
    </source>
</evidence>
<protein>
    <submittedName>
        <fullName evidence="2">Uncharacterized protein</fullName>
    </submittedName>
</protein>
<keyword evidence="3" id="KW-1185">Reference proteome</keyword>
<name>A0A4S8L1E8_DENBC</name>
<evidence type="ECO:0000313" key="3">
    <source>
        <dbReference type="Proteomes" id="UP000297245"/>
    </source>
</evidence>
<feature type="compositionally biased region" description="Basic residues" evidence="1">
    <location>
        <begin position="15"/>
        <end position="28"/>
    </location>
</feature>
<accession>A0A4S8L1E8</accession>
<dbReference type="Proteomes" id="UP000297245">
    <property type="component" value="Unassembled WGS sequence"/>
</dbReference>